<name>A0ABN3CXS1_9ACTN</name>
<reference evidence="1 2" key="1">
    <citation type="journal article" date="2019" name="Int. J. Syst. Evol. Microbiol.">
        <title>The Global Catalogue of Microorganisms (GCM) 10K type strain sequencing project: providing services to taxonomists for standard genome sequencing and annotation.</title>
        <authorList>
            <consortium name="The Broad Institute Genomics Platform"/>
            <consortium name="The Broad Institute Genome Sequencing Center for Infectious Disease"/>
            <person name="Wu L."/>
            <person name="Ma J."/>
        </authorList>
    </citation>
    <scope>NUCLEOTIDE SEQUENCE [LARGE SCALE GENOMIC DNA]</scope>
    <source>
        <strain evidence="1 2">JCM 16114</strain>
    </source>
</reference>
<evidence type="ECO:0000313" key="2">
    <source>
        <dbReference type="Proteomes" id="UP001499843"/>
    </source>
</evidence>
<protein>
    <recommendedName>
        <fullName evidence="3">SMI1/KNR4 family protein</fullName>
    </recommendedName>
</protein>
<accession>A0ABN3CXS1</accession>
<evidence type="ECO:0000313" key="1">
    <source>
        <dbReference type="EMBL" id="GAA2214297.1"/>
    </source>
</evidence>
<organism evidence="1 2">
    <name type="scientific">Nonomuraea monospora</name>
    <dbReference type="NCBI Taxonomy" id="568818"/>
    <lineage>
        <taxon>Bacteria</taxon>
        <taxon>Bacillati</taxon>
        <taxon>Actinomycetota</taxon>
        <taxon>Actinomycetes</taxon>
        <taxon>Streptosporangiales</taxon>
        <taxon>Streptosporangiaceae</taxon>
        <taxon>Nonomuraea</taxon>
    </lineage>
</organism>
<dbReference type="Proteomes" id="UP001499843">
    <property type="component" value="Unassembled WGS sequence"/>
</dbReference>
<keyword evidence="2" id="KW-1185">Reference proteome</keyword>
<proteinExistence type="predicted"/>
<comment type="caution">
    <text evidence="1">The sequence shown here is derived from an EMBL/GenBank/DDBJ whole genome shotgun (WGS) entry which is preliminary data.</text>
</comment>
<dbReference type="EMBL" id="BAAAQX010000039">
    <property type="protein sequence ID" value="GAA2214297.1"/>
    <property type="molecule type" value="Genomic_DNA"/>
</dbReference>
<sequence length="235" mass="27020">MNYQDRVSSHVMELRSIPNLVMPTCELGSGPPRELSADEAVLIGAIWGEDAVEGVRDYLLSIDRIHVAWHTDDHYLFGEFALKDLRDCVTGFGLPDVDVRLPAEKQELMEWELKTLEEAPGSGRLTALRVPSGGSSRELWFYDMNHERLELLDLDFRSYLENLLLMKGAPGWQYLFTEVDLGGREFQTLVGQLDRTLEALPVLFPAHDYSRLQERYEARCSRSPEFHRHRSPWTV</sequence>
<evidence type="ECO:0008006" key="3">
    <source>
        <dbReference type="Google" id="ProtNLM"/>
    </source>
</evidence>
<gene>
    <name evidence="1" type="ORF">GCM10009850_097620</name>
</gene>
<dbReference type="RefSeq" id="WP_344491534.1">
    <property type="nucleotide sequence ID" value="NZ_BAAAQX010000039.1"/>
</dbReference>